<dbReference type="InterPro" id="IPR001611">
    <property type="entry name" value="Leu-rich_rpt"/>
</dbReference>
<evidence type="ECO:0000256" key="11">
    <source>
        <dbReference type="ARBA" id="ARBA00023170"/>
    </source>
</evidence>
<dbReference type="GO" id="GO:0006954">
    <property type="term" value="P:inflammatory response"/>
    <property type="evidence" value="ECO:0007669"/>
    <property type="project" value="UniProtKB-KW"/>
</dbReference>
<evidence type="ECO:0000313" key="17">
    <source>
        <dbReference type="Proteomes" id="UP001181693"/>
    </source>
</evidence>
<dbReference type="InterPro" id="IPR032675">
    <property type="entry name" value="LRR_dom_sf"/>
</dbReference>
<dbReference type="SUPFAM" id="SSF52058">
    <property type="entry name" value="L domain-like"/>
    <property type="match status" value="2"/>
</dbReference>
<dbReference type="SMART" id="SM00364">
    <property type="entry name" value="LRR_BAC"/>
    <property type="match status" value="6"/>
</dbReference>
<dbReference type="FunFam" id="3.80.10.10:FF:001164">
    <property type="entry name" value="GH01279p"/>
    <property type="match status" value="1"/>
</dbReference>
<dbReference type="GO" id="GO:0045087">
    <property type="term" value="P:innate immune response"/>
    <property type="evidence" value="ECO:0007669"/>
    <property type="project" value="UniProtKB-KW"/>
</dbReference>
<keyword evidence="9" id="KW-1133">Transmembrane helix</keyword>
<dbReference type="InterPro" id="IPR003591">
    <property type="entry name" value="Leu-rich_rpt_typical-subtyp"/>
</dbReference>
<evidence type="ECO:0000256" key="1">
    <source>
        <dbReference type="ARBA" id="ARBA00004479"/>
    </source>
</evidence>
<feature type="signal peptide" evidence="14">
    <location>
        <begin position="1"/>
        <end position="20"/>
    </location>
</feature>
<keyword evidence="17" id="KW-1185">Reference proteome</keyword>
<dbReference type="PANTHER" id="PTHR24365">
    <property type="entry name" value="TOLL-LIKE RECEPTOR"/>
    <property type="match status" value="1"/>
</dbReference>
<evidence type="ECO:0000256" key="6">
    <source>
        <dbReference type="ARBA" id="ARBA00022729"/>
    </source>
</evidence>
<reference evidence="16" key="1">
    <citation type="thesis" date="2020" institute="ProQuest LLC" country="789 East Eisenhower Parkway, Ann Arbor, MI, USA">
        <title>Comparative Genomics and Chromosome Evolution.</title>
        <authorList>
            <person name="Mudd A.B."/>
        </authorList>
    </citation>
    <scope>NUCLEOTIDE SEQUENCE</scope>
    <source>
        <strain evidence="16">1538</strain>
        <tissue evidence="16">Blood</tissue>
    </source>
</reference>
<evidence type="ECO:0000256" key="10">
    <source>
        <dbReference type="ARBA" id="ARBA00023136"/>
    </source>
</evidence>
<dbReference type="AlphaFoldDB" id="A0AAV2ZWI4"/>
<dbReference type="Pfam" id="PF01582">
    <property type="entry name" value="TIR"/>
    <property type="match status" value="1"/>
</dbReference>
<dbReference type="Gene3D" id="3.80.10.10">
    <property type="entry name" value="Ribonuclease Inhibitor"/>
    <property type="match status" value="5"/>
</dbReference>
<dbReference type="FunFam" id="3.40.50.10140:FF:000001">
    <property type="entry name" value="Toll-like receptor 2"/>
    <property type="match status" value="1"/>
</dbReference>
<keyword evidence="7" id="KW-0677">Repeat</keyword>
<dbReference type="PANTHER" id="PTHR24365:SF545">
    <property type="entry name" value="TOLL-LIKE RECEPTOR 12"/>
    <property type="match status" value="1"/>
</dbReference>
<dbReference type="Proteomes" id="UP001181693">
    <property type="component" value="Unassembled WGS sequence"/>
</dbReference>
<protein>
    <recommendedName>
        <fullName evidence="15">TIR domain-containing protein</fullName>
    </recommendedName>
</protein>
<comment type="subcellular location">
    <subcellularLocation>
        <location evidence="1">Membrane</location>
        <topology evidence="1">Single-pass type I membrane protein</topology>
    </subcellularLocation>
</comment>
<evidence type="ECO:0000256" key="13">
    <source>
        <dbReference type="ARBA" id="ARBA00023198"/>
    </source>
</evidence>
<keyword evidence="12" id="KW-0325">Glycoprotein</keyword>
<dbReference type="FunFam" id="3.80.10.10:FF:000770">
    <property type="entry name" value="Uncharacterized protein"/>
    <property type="match status" value="1"/>
</dbReference>
<dbReference type="InterPro" id="IPR035897">
    <property type="entry name" value="Toll_tir_struct_dom_sf"/>
</dbReference>
<sequence>MKYFWLQLVFGLFFISLVTGRGFRNCIQKFEREDSFICLNRLEVTISKVVSDLPLHTRNLNISRNTIKELPSNSFRNLPHLQNLTFDQNNLETLSPGAFNNLTDLQYLDLSYNRIYNLSWGVFDGLIQLKHLYLQQNSISFLHPEVFVPLFSLQSLNLSENILSNFSEVVNSIQPLQELKNLMLCNNGISILNHTSRLPSNLSQIFLCKNDLQDLKCHRDVFENISFLDLSYNKITTSSIQSLDLTKVTYLHIASNPYLDVLKYLDNATIKPENIDYSGLHLSNVTKLGQLCHHLRGKNMSSLNLLDNGITYLPQNALENCSLSGTVDLSRNRLKAINCLHFLKPPRLETLIVEHNLLKQLTNCREAPQFPNLKSISFSYNRIWSLNYYAFAFSPNLEELKLNINNILFLDNNTFWGLQRLKSLHLDNNLITDIYKTTFAGLKQLTSLNLRNNRVSVIFENVFMDLTNLTILDLGGNKITQVKYGAFNGLKCLSKLYLDRNQITKISGDMFIGVEATLQVLDLMSNQLHFESSRQFSSPFAELHNVYDLKLQAQQPFGLTIIPKGFFRGLTSLKALYLSNNRLTHLSSDTFHGLSSLRFLSMGEDCNGIQILSPGIFRNLSNLQILDLENMCLQTLDSKVFSNLTSLRRLQLTKNALSTVNVSFLESMTNLQYLDLWKCPLTCTCDNENLRTWLNNSSPQIVNLYNLTCANDPNSYFHNFDIRVCDVFLKEILFCCSLVAVLLFTFIPIIYNKSYWRLRYNYFLFISWLHERWHSDKDLYKYDAFVSYNAKDEEWVYEKMLPVLEKSSSNRLRLCLHHRDFQLGRYIIDNIVDSIHSSRKTLCVVSRSYLKSEWCSLEMQLASYKLFDDLRDVLVLVFLENIPDRELSTYHRMRKVMLKKTYIQWPTEQDAQKLFWAKLTKALKGSTTEDDDDSLLTTEEHTPLLSI</sequence>
<evidence type="ECO:0000256" key="14">
    <source>
        <dbReference type="SAM" id="SignalP"/>
    </source>
</evidence>
<dbReference type="PROSITE" id="PS51450">
    <property type="entry name" value="LRR"/>
    <property type="match status" value="1"/>
</dbReference>
<dbReference type="Gene3D" id="3.40.50.10140">
    <property type="entry name" value="Toll/interleukin-1 receptor homology (TIR) domain"/>
    <property type="match status" value="1"/>
</dbReference>
<evidence type="ECO:0000313" key="16">
    <source>
        <dbReference type="EMBL" id="DBA15877.1"/>
    </source>
</evidence>
<dbReference type="SUPFAM" id="SSF52200">
    <property type="entry name" value="Toll/Interleukin receptor TIR domain"/>
    <property type="match status" value="1"/>
</dbReference>
<comment type="similarity">
    <text evidence="2">Belongs to the Toll-like receptor family.</text>
</comment>
<evidence type="ECO:0000256" key="2">
    <source>
        <dbReference type="ARBA" id="ARBA00009634"/>
    </source>
</evidence>
<dbReference type="EMBL" id="DYDO01000011">
    <property type="protein sequence ID" value="DBA15877.1"/>
    <property type="molecule type" value="Genomic_DNA"/>
</dbReference>
<name>A0AAV2ZWI4_PYXAD</name>
<dbReference type="GO" id="GO:0007165">
    <property type="term" value="P:signal transduction"/>
    <property type="evidence" value="ECO:0007669"/>
    <property type="project" value="InterPro"/>
</dbReference>
<evidence type="ECO:0000256" key="8">
    <source>
        <dbReference type="ARBA" id="ARBA00022859"/>
    </source>
</evidence>
<keyword evidence="11" id="KW-0675">Receptor</keyword>
<keyword evidence="10" id="KW-0472">Membrane</keyword>
<feature type="chain" id="PRO_5043550917" description="TIR domain-containing protein" evidence="14">
    <location>
        <begin position="21"/>
        <end position="947"/>
    </location>
</feature>
<keyword evidence="3" id="KW-0399">Innate immunity</keyword>
<evidence type="ECO:0000256" key="4">
    <source>
        <dbReference type="ARBA" id="ARBA00022614"/>
    </source>
</evidence>
<organism evidence="16 17">
    <name type="scientific">Pyxicephalus adspersus</name>
    <name type="common">African bullfrog</name>
    <dbReference type="NCBI Taxonomy" id="30357"/>
    <lineage>
        <taxon>Eukaryota</taxon>
        <taxon>Metazoa</taxon>
        <taxon>Chordata</taxon>
        <taxon>Craniata</taxon>
        <taxon>Vertebrata</taxon>
        <taxon>Euteleostomi</taxon>
        <taxon>Amphibia</taxon>
        <taxon>Batrachia</taxon>
        <taxon>Anura</taxon>
        <taxon>Neobatrachia</taxon>
        <taxon>Ranoidea</taxon>
        <taxon>Pyxicephalidae</taxon>
        <taxon>Pyxicephalinae</taxon>
        <taxon>Pyxicephalus</taxon>
    </lineage>
</organism>
<evidence type="ECO:0000256" key="5">
    <source>
        <dbReference type="ARBA" id="ARBA00022692"/>
    </source>
</evidence>
<keyword evidence="13" id="KW-0395">Inflammatory response</keyword>
<comment type="caution">
    <text evidence="16">The sequence shown here is derived from an EMBL/GenBank/DDBJ whole genome shotgun (WGS) entry which is preliminary data.</text>
</comment>
<evidence type="ECO:0000256" key="12">
    <source>
        <dbReference type="ARBA" id="ARBA00023180"/>
    </source>
</evidence>
<accession>A0AAV2ZWI4</accession>
<keyword evidence="6 14" id="KW-0732">Signal</keyword>
<proteinExistence type="inferred from homology"/>
<evidence type="ECO:0000256" key="9">
    <source>
        <dbReference type="ARBA" id="ARBA00022989"/>
    </source>
</evidence>
<dbReference type="PROSITE" id="PS50104">
    <property type="entry name" value="TIR"/>
    <property type="match status" value="1"/>
</dbReference>
<keyword evidence="8" id="KW-0391">Immunity</keyword>
<evidence type="ECO:0000259" key="15">
    <source>
        <dbReference type="PROSITE" id="PS50104"/>
    </source>
</evidence>
<keyword evidence="5" id="KW-0812">Transmembrane</keyword>
<evidence type="ECO:0000256" key="3">
    <source>
        <dbReference type="ARBA" id="ARBA00022588"/>
    </source>
</evidence>
<evidence type="ECO:0000256" key="7">
    <source>
        <dbReference type="ARBA" id="ARBA00022737"/>
    </source>
</evidence>
<gene>
    <name evidence="16" type="ORF">GDO54_003333</name>
</gene>
<keyword evidence="4" id="KW-0433">Leucine-rich repeat</keyword>
<feature type="domain" description="TIR" evidence="15">
    <location>
        <begin position="780"/>
        <end position="923"/>
    </location>
</feature>
<dbReference type="SMART" id="SM00255">
    <property type="entry name" value="TIR"/>
    <property type="match status" value="1"/>
</dbReference>
<dbReference type="GO" id="GO:0038023">
    <property type="term" value="F:signaling receptor activity"/>
    <property type="evidence" value="ECO:0007669"/>
    <property type="project" value="TreeGrafter"/>
</dbReference>
<dbReference type="InterPro" id="IPR000157">
    <property type="entry name" value="TIR_dom"/>
</dbReference>
<dbReference type="SMART" id="SM00369">
    <property type="entry name" value="LRR_TYP"/>
    <property type="match status" value="18"/>
</dbReference>
<dbReference type="SMART" id="SM00365">
    <property type="entry name" value="LRR_SD22"/>
    <property type="match status" value="7"/>
</dbReference>
<dbReference type="Pfam" id="PF13855">
    <property type="entry name" value="LRR_8"/>
    <property type="match status" value="4"/>
</dbReference>
<dbReference type="GO" id="GO:0005886">
    <property type="term" value="C:plasma membrane"/>
    <property type="evidence" value="ECO:0007669"/>
    <property type="project" value="TreeGrafter"/>
</dbReference>